<dbReference type="AlphaFoldDB" id="A0AAD3YAB8"/>
<evidence type="ECO:0000256" key="2">
    <source>
        <dbReference type="ARBA" id="ARBA00022617"/>
    </source>
</evidence>
<keyword evidence="3" id="KW-0479">Metal-binding</keyword>
<dbReference type="Proteomes" id="UP001222932">
    <property type="component" value="Unassembled WGS sequence"/>
</dbReference>
<keyword evidence="4" id="KW-0408">Iron</keyword>
<keyword evidence="2" id="KW-0349">Heme</keyword>
<proteinExistence type="predicted"/>
<comment type="cofactor">
    <cofactor evidence="1">
        <name>heme b</name>
        <dbReference type="ChEBI" id="CHEBI:60344"/>
    </cofactor>
</comment>
<name>A0AAD3YAB8_9TREE</name>
<keyword evidence="8" id="KW-1185">Reference proteome</keyword>
<gene>
    <name evidence="7" type="ORF">CspeluHIS016_0208470</name>
</gene>
<comment type="caution">
    <text evidence="7">The sequence shown here is derived from an EMBL/GenBank/DDBJ whole genome shotgun (WGS) entry which is preliminary data.</text>
</comment>
<dbReference type="Pfam" id="PF13816">
    <property type="entry name" value="Dehydratase_hem"/>
    <property type="match status" value="1"/>
</dbReference>
<dbReference type="EMBL" id="BTCM01000002">
    <property type="protein sequence ID" value="GMK55791.1"/>
    <property type="molecule type" value="Genomic_DNA"/>
</dbReference>
<evidence type="ECO:0000256" key="6">
    <source>
        <dbReference type="SAM" id="MobiDB-lite"/>
    </source>
</evidence>
<evidence type="ECO:0000313" key="8">
    <source>
        <dbReference type="Proteomes" id="UP001222932"/>
    </source>
</evidence>
<keyword evidence="5" id="KW-0456">Lyase</keyword>
<evidence type="ECO:0000256" key="4">
    <source>
        <dbReference type="ARBA" id="ARBA00023004"/>
    </source>
</evidence>
<evidence type="ECO:0000313" key="7">
    <source>
        <dbReference type="EMBL" id="GMK55791.1"/>
    </source>
</evidence>
<reference evidence="7" key="1">
    <citation type="journal article" date="2023" name="BMC Genomics">
        <title>Chromosome-level genome assemblies of Cutaneotrichosporon spp. (Trichosporonales, Basidiomycota) reveal imbalanced evolution between nucleotide sequences and chromosome synteny.</title>
        <authorList>
            <person name="Kobayashi Y."/>
            <person name="Kayamori A."/>
            <person name="Aoki K."/>
            <person name="Shiwa Y."/>
            <person name="Matsutani M."/>
            <person name="Fujita N."/>
            <person name="Sugita T."/>
            <person name="Iwasaki W."/>
            <person name="Tanaka N."/>
            <person name="Takashima M."/>
        </authorList>
    </citation>
    <scope>NUCLEOTIDE SEQUENCE</scope>
    <source>
        <strain evidence="7">HIS016</strain>
    </source>
</reference>
<feature type="region of interest" description="Disordered" evidence="6">
    <location>
        <begin position="115"/>
        <end position="139"/>
    </location>
</feature>
<evidence type="ECO:0000256" key="3">
    <source>
        <dbReference type="ARBA" id="ARBA00022723"/>
    </source>
</evidence>
<protein>
    <recommendedName>
        <fullName evidence="9">Phenylacetaldoxime dehydratase</fullName>
    </recommendedName>
</protein>
<dbReference type="GO" id="GO:0046872">
    <property type="term" value="F:metal ion binding"/>
    <property type="evidence" value="ECO:0007669"/>
    <property type="project" value="UniProtKB-KW"/>
</dbReference>
<accession>A0AAD3YAB8</accession>
<evidence type="ECO:0000256" key="5">
    <source>
        <dbReference type="ARBA" id="ARBA00023239"/>
    </source>
</evidence>
<reference evidence="7" key="2">
    <citation type="submission" date="2023-06" db="EMBL/GenBank/DDBJ databases">
        <authorList>
            <person name="Kobayashi Y."/>
            <person name="Kayamori A."/>
            <person name="Aoki K."/>
            <person name="Shiwa Y."/>
            <person name="Fujita N."/>
            <person name="Sugita T."/>
            <person name="Iwasaki W."/>
            <person name="Tanaka N."/>
            <person name="Takashima M."/>
        </authorList>
    </citation>
    <scope>NUCLEOTIDE SEQUENCE</scope>
    <source>
        <strain evidence="7">HIS016</strain>
    </source>
</reference>
<evidence type="ECO:0000256" key="1">
    <source>
        <dbReference type="ARBA" id="ARBA00001970"/>
    </source>
</evidence>
<dbReference type="GO" id="GO:0016829">
    <property type="term" value="F:lyase activity"/>
    <property type="evidence" value="ECO:0007669"/>
    <property type="project" value="UniProtKB-KW"/>
</dbReference>
<sequence length="406" mass="44829">MSLLALSSYRTHAIGPSRSRLRLTTLALARHSSTSAITRIPPAANPHVATPQSAYRPPTAPIQPRKADGFVPAVQRYSAVLPAELVVGTFGVQALGAEHLDGAFLQWARTALAPSSGASDGPSPSNPGPAPSDAPCTSDHGRYTDSAGYVHHVVVAYWRDPAAYARWATAHEAWWAAATSRDEGVYREVVRVPSDRAETIFWPDYPGGLMRDPRTALYPTPYCGYYGAMRDRLPAAGYNVLEGATVRRQVRSDTRGRWRVSLPPNVAVIRSAHTWQFMDEEQLADYGRKLKPPLERGMDFLASTPESGCINLRWLTVTDEVGAERPEAHATAYFTSLAEMEAWAERHRTHAAIFGAAIARYKNYGGSNQLRTWHEVFVLPEGQTFEYINCHPETGLLPFFDTEQVR</sequence>
<organism evidence="7 8">
    <name type="scientific">Cutaneotrichosporon spelunceum</name>
    <dbReference type="NCBI Taxonomy" id="1672016"/>
    <lineage>
        <taxon>Eukaryota</taxon>
        <taxon>Fungi</taxon>
        <taxon>Dikarya</taxon>
        <taxon>Basidiomycota</taxon>
        <taxon>Agaricomycotina</taxon>
        <taxon>Tremellomycetes</taxon>
        <taxon>Trichosporonales</taxon>
        <taxon>Trichosporonaceae</taxon>
        <taxon>Cutaneotrichosporon</taxon>
    </lineage>
</organism>
<dbReference type="InterPro" id="IPR025702">
    <property type="entry name" value="OXD"/>
</dbReference>
<evidence type="ECO:0008006" key="9">
    <source>
        <dbReference type="Google" id="ProtNLM"/>
    </source>
</evidence>